<sequence>MENVSLDRVLTGIEAQTDYRFIYKDNEINYSRIVSIHAQKTPLRQVLKKLFRNTTIDVHITGKQIILRSRETEKNKKNNTTEAPKKTAQLVIRGIITDVQGQPLPGVNVTEKGTVNGVVANFDGKYTIEVGGQDAVLVFSYIGMKTREVTVGDRTNIDVQLEDDVQSLDEVVLVGYGKQKKISVVGAQSSVKAEELEQPVANIGTMLAGRVAGLTGVQRDGLPGYDGADIWIRGISTFTNAGPLILVDGVQRSLDNLDPRDIASFTILKDASATAVYGIRGANGVILIETKRGRIGKPEVSIDYNEGWTSFTNIPDLADGETYMRLANEALTTRGQEPRYSEEYIENTVNKTDKFLYPDVDWMDAVFKDFGRNRRASVNVTGGAENAVYYVSLGYYDETGLFVTDGLESYDSDTRFKRYNFTSNLTLDITRTTKVNVGIQGYLSEGTYPGAGVGSVFSAAMEAPPVEYPILYPGGYIPGKSSNGGLRNPYADVAKRGYRNENKNQIYSNLRIDQQLGFITEGLSWSGMFAFDAYNQQFITRSKRENTYFVDQNFPYTENGELLLNETYTGQNFLGYDRSNGGNRRFYLETSFNYDRSFGKHHVSGLILFNRSDYVNAFAGDFTESIPFRNQGLAGRATYSYDDRYFFEVNAGYNGSENFAPENRYGFFPSVAVGWVVSNEKFFEPLTKSINYFKIRYSDGLVGAESGAGRFSYLSRVEQSNDFGFDFGESIQFTPGIRETYYGVDVTWAESRKQDLGIELNMFSNELQIIFDLFKEHTKGAFLQRGDLPNYIGLTTDPYGNLGVVENKGFDGSVTYNKNLGNFRLGFRGNFSYNRNKIIENGQPEQLYEWQDRRGTPLLARFGYVAERLYTLDDDTDGDGFITPDDGDFPNQFGQIMPGDIKYKDLNGDGKIDSYDQREIGQGDVPALTYGFGITGEYRGFDASVFFQGQMEADIMMGGSGIHPFVGGGGTGNLYTVAVNRWTPENDDPYALYPRLSYGDTGLGQNNNTQGSTWWKRDIDFLRLKTAEIGYTLPENVAQKISLENIRFYLRGTNLFTFSSFDLWDPELLTSNGGTYPNISVVSLGVNVLF</sequence>
<comment type="caution">
    <text evidence="3">The sequence shown here is derived from an EMBL/GenBank/DDBJ whole genome shotgun (WGS) entry which is preliminary data.</text>
</comment>
<dbReference type="SUPFAM" id="SSF56935">
    <property type="entry name" value="Porins"/>
    <property type="match status" value="1"/>
</dbReference>
<dbReference type="FunFam" id="2.170.130.10:FF:000003">
    <property type="entry name" value="SusC/RagA family TonB-linked outer membrane protein"/>
    <property type="match status" value="1"/>
</dbReference>
<keyword evidence="1" id="KW-1134">Transmembrane beta strand</keyword>
<evidence type="ECO:0000313" key="3">
    <source>
        <dbReference type="EMBL" id="RNL91098.1"/>
    </source>
</evidence>
<reference evidence="3 4" key="1">
    <citation type="submission" date="2018-10" db="EMBL/GenBank/DDBJ databases">
        <title>Sinomicrobium pectinilyticum sp. nov., a pectinase-producing bacterium isolated from alkaline and saline soil, and emended description of the genus Sinomicrobium.</title>
        <authorList>
            <person name="Cheng B."/>
            <person name="Li C."/>
            <person name="Lai Q."/>
            <person name="Du M."/>
            <person name="Shao Z."/>
            <person name="Xu P."/>
            <person name="Yang C."/>
        </authorList>
    </citation>
    <scope>NUCLEOTIDE SEQUENCE [LARGE SCALE GENOMIC DNA]</scope>
    <source>
        <strain evidence="3 4">5DNS001</strain>
    </source>
</reference>
<comment type="similarity">
    <text evidence="1">Belongs to the TonB-dependent receptor family.</text>
</comment>
<dbReference type="AlphaFoldDB" id="A0A3N0ETB3"/>
<protein>
    <submittedName>
        <fullName evidence="3">SusC/RagA family TonB-linked outer membrane protein</fullName>
    </submittedName>
</protein>
<keyword evidence="1" id="KW-0812">Transmembrane</keyword>
<dbReference type="NCBIfam" id="TIGR04057">
    <property type="entry name" value="SusC_RagA_signa"/>
    <property type="match status" value="1"/>
</dbReference>
<proteinExistence type="inferred from homology"/>
<dbReference type="InterPro" id="IPR023997">
    <property type="entry name" value="TonB-dep_OMP_SusC/RagA_CS"/>
</dbReference>
<dbReference type="Pfam" id="PF07715">
    <property type="entry name" value="Plug"/>
    <property type="match status" value="1"/>
</dbReference>
<dbReference type="InterPro" id="IPR037066">
    <property type="entry name" value="Plug_dom_sf"/>
</dbReference>
<feature type="domain" description="TonB-dependent receptor plug" evidence="2">
    <location>
        <begin position="181"/>
        <end position="285"/>
    </location>
</feature>
<dbReference type="Gene3D" id="2.170.130.10">
    <property type="entry name" value="TonB-dependent receptor, plug domain"/>
    <property type="match status" value="1"/>
</dbReference>
<name>A0A3N0ETB3_SINP1</name>
<dbReference type="SUPFAM" id="SSF49464">
    <property type="entry name" value="Carboxypeptidase regulatory domain-like"/>
    <property type="match status" value="1"/>
</dbReference>
<evidence type="ECO:0000259" key="2">
    <source>
        <dbReference type="Pfam" id="PF07715"/>
    </source>
</evidence>
<evidence type="ECO:0000313" key="4">
    <source>
        <dbReference type="Proteomes" id="UP000267469"/>
    </source>
</evidence>
<dbReference type="OrthoDB" id="9768177at2"/>
<dbReference type="Gene3D" id="2.60.40.1120">
    <property type="entry name" value="Carboxypeptidase-like, regulatory domain"/>
    <property type="match status" value="1"/>
</dbReference>
<dbReference type="InterPro" id="IPR012910">
    <property type="entry name" value="Plug_dom"/>
</dbReference>
<dbReference type="InterPro" id="IPR023996">
    <property type="entry name" value="TonB-dep_OMP_SusC/RagA"/>
</dbReference>
<dbReference type="PROSITE" id="PS52016">
    <property type="entry name" value="TONB_DEPENDENT_REC_3"/>
    <property type="match status" value="1"/>
</dbReference>
<keyword evidence="1" id="KW-0813">Transport</keyword>
<evidence type="ECO:0000256" key="1">
    <source>
        <dbReference type="PROSITE-ProRule" id="PRU01360"/>
    </source>
</evidence>
<dbReference type="Pfam" id="PF13715">
    <property type="entry name" value="CarbopepD_reg_2"/>
    <property type="match status" value="1"/>
</dbReference>
<dbReference type="Proteomes" id="UP000267469">
    <property type="component" value="Unassembled WGS sequence"/>
</dbReference>
<organism evidence="3 4">
    <name type="scientific">Sinomicrobium pectinilyticum</name>
    <dbReference type="NCBI Taxonomy" id="1084421"/>
    <lineage>
        <taxon>Bacteria</taxon>
        <taxon>Pseudomonadati</taxon>
        <taxon>Bacteroidota</taxon>
        <taxon>Flavobacteriia</taxon>
        <taxon>Flavobacteriales</taxon>
        <taxon>Flavobacteriaceae</taxon>
        <taxon>Sinomicrobium</taxon>
    </lineage>
</organism>
<keyword evidence="1" id="KW-0998">Cell outer membrane</keyword>
<dbReference type="NCBIfam" id="TIGR04056">
    <property type="entry name" value="OMP_RagA_SusC"/>
    <property type="match status" value="1"/>
</dbReference>
<gene>
    <name evidence="3" type="ORF">ED312_05330</name>
</gene>
<dbReference type="EMBL" id="RJTM01000028">
    <property type="protein sequence ID" value="RNL91098.1"/>
    <property type="molecule type" value="Genomic_DNA"/>
</dbReference>
<dbReference type="GO" id="GO:0009279">
    <property type="term" value="C:cell outer membrane"/>
    <property type="evidence" value="ECO:0007669"/>
    <property type="project" value="UniProtKB-SubCell"/>
</dbReference>
<accession>A0A3N0ETB3</accession>
<keyword evidence="1" id="KW-0472">Membrane</keyword>
<dbReference type="InterPro" id="IPR008969">
    <property type="entry name" value="CarboxyPept-like_regulatory"/>
</dbReference>
<dbReference type="InterPro" id="IPR039426">
    <property type="entry name" value="TonB-dep_rcpt-like"/>
</dbReference>
<comment type="subcellular location">
    <subcellularLocation>
        <location evidence="1">Cell outer membrane</location>
        <topology evidence="1">Multi-pass membrane protein</topology>
    </subcellularLocation>
</comment>
<keyword evidence="4" id="KW-1185">Reference proteome</keyword>